<dbReference type="GO" id="GO:0004458">
    <property type="term" value="F:D-lactate dehydrogenase (cytochrome) activity"/>
    <property type="evidence" value="ECO:0007669"/>
    <property type="project" value="UniProtKB-EC"/>
</dbReference>
<dbReference type="InterPro" id="IPR016164">
    <property type="entry name" value="FAD-linked_Oxase-like_C"/>
</dbReference>
<feature type="domain" description="FAD-binding oxidoreductase/transferase type 4 C-terminal" evidence="7">
    <location>
        <begin position="3"/>
        <end position="197"/>
    </location>
</feature>
<keyword evidence="4" id="KW-0274">FAD</keyword>
<evidence type="ECO:0000256" key="3">
    <source>
        <dbReference type="ARBA" id="ARBA00022630"/>
    </source>
</evidence>
<dbReference type="Gene3D" id="3.30.70.2740">
    <property type="match status" value="1"/>
</dbReference>
<proteinExistence type="inferred from homology"/>
<dbReference type="AlphaFoldDB" id="A0A0N4UQZ3"/>
<dbReference type="WBParaSite" id="DME_0001045901-mRNA-1">
    <property type="protein sequence ID" value="DME_0001045901-mRNA-1"/>
    <property type="gene ID" value="DME_0001045901"/>
</dbReference>
<keyword evidence="5" id="KW-0560">Oxidoreductase</keyword>
<dbReference type="PANTHER" id="PTHR11748:SF111">
    <property type="entry name" value="D-LACTATE DEHYDROGENASE, MITOCHONDRIAL-RELATED"/>
    <property type="match status" value="1"/>
</dbReference>
<evidence type="ECO:0000313" key="9">
    <source>
        <dbReference type="WBParaSite" id="DME_0001045901-mRNA-1"/>
    </source>
</evidence>
<evidence type="ECO:0000256" key="1">
    <source>
        <dbReference type="ARBA" id="ARBA00001974"/>
    </source>
</evidence>
<dbReference type="FunFam" id="3.30.70.2740:FF:000001">
    <property type="entry name" value="D-lactate dehydrogenase mitochondrial"/>
    <property type="match status" value="1"/>
</dbReference>
<dbReference type="GO" id="GO:0005739">
    <property type="term" value="C:mitochondrion"/>
    <property type="evidence" value="ECO:0007669"/>
    <property type="project" value="TreeGrafter"/>
</dbReference>
<dbReference type="PANTHER" id="PTHR11748">
    <property type="entry name" value="D-LACTATE DEHYDROGENASE"/>
    <property type="match status" value="1"/>
</dbReference>
<dbReference type="Proteomes" id="UP000038040">
    <property type="component" value="Unplaced"/>
</dbReference>
<evidence type="ECO:0000259" key="7">
    <source>
        <dbReference type="Pfam" id="PF02913"/>
    </source>
</evidence>
<dbReference type="GO" id="GO:0050660">
    <property type="term" value="F:flavin adenine dinucleotide binding"/>
    <property type="evidence" value="ECO:0007669"/>
    <property type="project" value="InterPro"/>
</dbReference>
<comment type="similarity">
    <text evidence="2">Belongs to the FAD-binding oxidoreductase/transferase type 4 family.</text>
</comment>
<evidence type="ECO:0000256" key="6">
    <source>
        <dbReference type="ARBA" id="ARBA00038897"/>
    </source>
</evidence>
<protein>
    <recommendedName>
        <fullName evidence="6">D-lactate dehydrogenase (cytochrome)</fullName>
        <ecNumber evidence="6">1.1.2.4</ecNumber>
    </recommendedName>
</protein>
<name>A0A0N4UQZ3_DRAME</name>
<dbReference type="Gene3D" id="1.10.45.10">
    <property type="entry name" value="Vanillyl-alcohol Oxidase, Chain A, domain 4"/>
    <property type="match status" value="1"/>
</dbReference>
<sequence>LTEKPTLFLEFHGHTDDDVKQQTKLVGEIISNFKGKGFLWSNSAKENARLWTARHNAYYAIVSEKKGCRINFSPTNGFSTDVCVSISRLAEIITETKKDIDTSGLVGAIVGHVGDGNFHCIFSVNENDRSEMKKVWELSDRLIMRALSIGGTCTGEHGIGIGKKEYLKKEIGLIGLKTMSVIKQALDPNGIMNPGKLPPQTISISSIVIQFSTNLPRFPFFHRSDL</sequence>
<evidence type="ECO:0000256" key="5">
    <source>
        <dbReference type="ARBA" id="ARBA00023002"/>
    </source>
</evidence>
<dbReference type="InterPro" id="IPR016171">
    <property type="entry name" value="Vanillyl_alc_oxidase_C-sub2"/>
</dbReference>
<evidence type="ECO:0000256" key="4">
    <source>
        <dbReference type="ARBA" id="ARBA00022827"/>
    </source>
</evidence>
<dbReference type="GO" id="GO:1903457">
    <property type="term" value="P:lactate catabolic process"/>
    <property type="evidence" value="ECO:0007669"/>
    <property type="project" value="TreeGrafter"/>
</dbReference>
<dbReference type="FunFam" id="1.10.45.10:FF:000001">
    <property type="entry name" value="D-lactate dehydrogenase mitochondrial"/>
    <property type="match status" value="1"/>
</dbReference>
<keyword evidence="3" id="KW-0285">Flavoprotein</keyword>
<dbReference type="SUPFAM" id="SSF55103">
    <property type="entry name" value="FAD-linked oxidases, C-terminal domain"/>
    <property type="match status" value="1"/>
</dbReference>
<evidence type="ECO:0000313" key="8">
    <source>
        <dbReference type="Proteomes" id="UP000038040"/>
    </source>
</evidence>
<dbReference type="GO" id="GO:0008720">
    <property type="term" value="F:D-lactate dehydrogenase (NAD+) activity"/>
    <property type="evidence" value="ECO:0007669"/>
    <property type="project" value="TreeGrafter"/>
</dbReference>
<reference evidence="9" key="1">
    <citation type="submission" date="2017-02" db="UniProtKB">
        <authorList>
            <consortium name="WormBaseParasite"/>
        </authorList>
    </citation>
    <scope>IDENTIFICATION</scope>
</reference>
<organism evidence="8 9">
    <name type="scientific">Dracunculus medinensis</name>
    <name type="common">Guinea worm</name>
    <dbReference type="NCBI Taxonomy" id="318479"/>
    <lineage>
        <taxon>Eukaryota</taxon>
        <taxon>Metazoa</taxon>
        <taxon>Ecdysozoa</taxon>
        <taxon>Nematoda</taxon>
        <taxon>Chromadorea</taxon>
        <taxon>Rhabditida</taxon>
        <taxon>Spirurina</taxon>
        <taxon>Dracunculoidea</taxon>
        <taxon>Dracunculidae</taxon>
        <taxon>Dracunculus</taxon>
    </lineage>
</organism>
<accession>A0A0N4UQZ3</accession>
<dbReference type="Pfam" id="PF02913">
    <property type="entry name" value="FAD-oxidase_C"/>
    <property type="match status" value="1"/>
</dbReference>
<comment type="cofactor">
    <cofactor evidence="1">
        <name>FAD</name>
        <dbReference type="ChEBI" id="CHEBI:57692"/>
    </cofactor>
</comment>
<dbReference type="EC" id="1.1.2.4" evidence="6"/>
<dbReference type="InterPro" id="IPR004113">
    <property type="entry name" value="FAD-bd_oxidored_4_C"/>
</dbReference>
<evidence type="ECO:0000256" key="2">
    <source>
        <dbReference type="ARBA" id="ARBA00008000"/>
    </source>
</evidence>